<protein>
    <recommendedName>
        <fullName evidence="4">Integral membrane protein</fullName>
    </recommendedName>
</protein>
<accession>A0A510HKM2</accession>
<dbReference type="AlphaFoldDB" id="A0A510HKM2"/>
<proteinExistence type="predicted"/>
<keyword evidence="1" id="KW-0812">Transmembrane</keyword>
<dbReference type="EMBL" id="AP019791">
    <property type="protein sequence ID" value="BBL80512.1"/>
    <property type="molecule type" value="Genomic_DNA"/>
</dbReference>
<evidence type="ECO:0000313" key="2">
    <source>
        <dbReference type="EMBL" id="BBL80512.1"/>
    </source>
</evidence>
<keyword evidence="1" id="KW-0472">Membrane</keyword>
<evidence type="ECO:0008006" key="4">
    <source>
        <dbReference type="Google" id="ProtNLM"/>
    </source>
</evidence>
<gene>
    <name evidence="2" type="ORF">RxyAA322_23660</name>
</gene>
<dbReference type="Proteomes" id="UP000318065">
    <property type="component" value="Chromosome"/>
</dbReference>
<sequence>MPWWVEPMTVAAVLVIFGVYSFTVILLYDGEYQEYLSPFYSPQVGLPEWVPGFITAPMFVLWIPLGFRATCYYYRKAYYRAFFWDPPACLAGAQKREPRRAENYRGERALFVLNNVHRYFLYGSWVILAFLWYDTALTFFPPDGGFQVKVGSLLWLANVVLLSMYSFSCHSMRHVVGGNKDCYTCIRGGNARRRLYNAVSRQNAHHPTWAWLSLFSVLFTDIYLRLIAAGVIPDLTIIG</sequence>
<feature type="transmembrane region" description="Helical" evidence="1">
    <location>
        <begin position="7"/>
        <end position="28"/>
    </location>
</feature>
<feature type="transmembrane region" description="Helical" evidence="1">
    <location>
        <begin position="119"/>
        <end position="140"/>
    </location>
</feature>
<name>A0A510HKM2_9ACTN</name>
<keyword evidence="1" id="KW-1133">Transmembrane helix</keyword>
<reference evidence="2" key="1">
    <citation type="journal article" date="2019" name="Microbiol. Resour. Announc.">
        <title>Complete Genome Sequence of Rubrobacter xylanophilus Strain AA3-22, Isolated from Arima Onsen in Japan.</title>
        <authorList>
            <person name="Tomariguchi N."/>
            <person name="Miyazaki K."/>
        </authorList>
    </citation>
    <scope>NUCLEOTIDE SEQUENCE [LARGE SCALE GENOMIC DNA]</scope>
    <source>
        <strain evidence="2">AA3-22</strain>
    </source>
</reference>
<feature type="transmembrane region" description="Helical" evidence="1">
    <location>
        <begin position="209"/>
        <end position="232"/>
    </location>
</feature>
<feature type="transmembrane region" description="Helical" evidence="1">
    <location>
        <begin position="48"/>
        <end position="67"/>
    </location>
</feature>
<feature type="transmembrane region" description="Helical" evidence="1">
    <location>
        <begin position="146"/>
        <end position="165"/>
    </location>
</feature>
<evidence type="ECO:0000256" key="1">
    <source>
        <dbReference type="SAM" id="Phobius"/>
    </source>
</evidence>
<organism evidence="2 3">
    <name type="scientific">Rubrobacter xylanophilus</name>
    <dbReference type="NCBI Taxonomy" id="49319"/>
    <lineage>
        <taxon>Bacteria</taxon>
        <taxon>Bacillati</taxon>
        <taxon>Actinomycetota</taxon>
        <taxon>Rubrobacteria</taxon>
        <taxon>Rubrobacterales</taxon>
        <taxon>Rubrobacteraceae</taxon>
        <taxon>Rubrobacter</taxon>
    </lineage>
</organism>
<evidence type="ECO:0000313" key="3">
    <source>
        <dbReference type="Proteomes" id="UP000318065"/>
    </source>
</evidence>
<keyword evidence="3" id="KW-1185">Reference proteome</keyword>